<evidence type="ECO:0000313" key="3">
    <source>
        <dbReference type="Proteomes" id="UP001202550"/>
    </source>
</evidence>
<dbReference type="CDD" id="cd00761">
    <property type="entry name" value="Glyco_tranf_GTA_type"/>
    <property type="match status" value="1"/>
</dbReference>
<dbReference type="InterPro" id="IPR001173">
    <property type="entry name" value="Glyco_trans_2-like"/>
</dbReference>
<organism evidence="2 3">
    <name type="scientific">Roseinatronobacter domitianus</name>
    <dbReference type="NCBI Taxonomy" id="2940293"/>
    <lineage>
        <taxon>Bacteria</taxon>
        <taxon>Pseudomonadati</taxon>
        <taxon>Pseudomonadota</taxon>
        <taxon>Alphaproteobacteria</taxon>
        <taxon>Rhodobacterales</taxon>
        <taxon>Paracoccaceae</taxon>
        <taxon>Roseinatronobacter</taxon>
    </lineage>
</organism>
<dbReference type="Gene3D" id="3.90.550.10">
    <property type="entry name" value="Spore Coat Polysaccharide Biosynthesis Protein SpsA, Chain A"/>
    <property type="match status" value="1"/>
</dbReference>
<name>A0ABT0M2S8_9RHOB</name>
<evidence type="ECO:0000313" key="2">
    <source>
        <dbReference type="EMBL" id="MCL1629152.1"/>
    </source>
</evidence>
<dbReference type="Pfam" id="PF00535">
    <property type="entry name" value="Glycos_transf_2"/>
    <property type="match status" value="1"/>
</dbReference>
<proteinExistence type="predicted"/>
<accession>A0ABT0M2S8</accession>
<evidence type="ECO:0000259" key="1">
    <source>
        <dbReference type="Pfam" id="PF00535"/>
    </source>
</evidence>
<dbReference type="Proteomes" id="UP001202550">
    <property type="component" value="Unassembled WGS sequence"/>
</dbReference>
<reference evidence="2 3" key="1">
    <citation type="submission" date="2022-05" db="EMBL/GenBank/DDBJ databases">
        <title>Seasonal and diel survey of microbial diversity of the Tyrrhenian coast.</title>
        <authorList>
            <person name="Gattoni G."/>
            <person name="Corral P."/>
        </authorList>
    </citation>
    <scope>NUCLEOTIDE SEQUENCE [LARGE SCALE GENOMIC DNA]</scope>
    <source>
        <strain evidence="2 3">V10</strain>
    </source>
</reference>
<dbReference type="RefSeq" id="WP_249058599.1">
    <property type="nucleotide sequence ID" value="NZ_JALZWP010000009.1"/>
</dbReference>
<feature type="domain" description="Glycosyltransferase 2-like" evidence="1">
    <location>
        <begin position="6"/>
        <end position="129"/>
    </location>
</feature>
<comment type="caution">
    <text evidence="2">The sequence shown here is derived from an EMBL/GenBank/DDBJ whole genome shotgun (WGS) entry which is preliminary data.</text>
</comment>
<dbReference type="SUPFAM" id="SSF53448">
    <property type="entry name" value="Nucleotide-diphospho-sugar transferases"/>
    <property type="match status" value="1"/>
</dbReference>
<keyword evidence="3" id="KW-1185">Reference proteome</keyword>
<sequence length="318" mass="34753">MTFTLSIGIPSYRRAEDVALQVAGVLDALPDLPVTVIDDGPDEAVAQALAPFSGRITLHRHATNLGYAATFAELIAQCATTHILLSADDDLCDPEALRATQAMLREHAPDFAATWFMDAAGTRKRGRDHPETLSLADLRDASGHAPGLVYRAEAARAALPFLQSRLDAGCYAARTYPQVLVVAYIALSGGRCLWLPVAPVREGRAHPPALQGPNGQGYDSPAARLLETEAFDNAFEAMAEFLPATATERLGALRLVHRQDLYRRFMRALRKHHPALVSDWLTGSMRYLRPSFARHIANSWSARRAGARAEAILRDVQR</sequence>
<protein>
    <submittedName>
        <fullName evidence="2">Glycosyltransferase</fullName>
    </submittedName>
</protein>
<gene>
    <name evidence="2" type="ORF">M3N55_10450</name>
</gene>
<dbReference type="InterPro" id="IPR029044">
    <property type="entry name" value="Nucleotide-diphossugar_trans"/>
</dbReference>
<dbReference type="EMBL" id="JALZWP010000009">
    <property type="protein sequence ID" value="MCL1629152.1"/>
    <property type="molecule type" value="Genomic_DNA"/>
</dbReference>